<comment type="caution">
    <text evidence="2">The sequence shown here is derived from an EMBL/GenBank/DDBJ whole genome shotgun (WGS) entry which is preliminary data.</text>
</comment>
<protein>
    <recommendedName>
        <fullName evidence="4">Outer membrane protein beta-barrel domain-containing protein</fullName>
    </recommendedName>
</protein>
<keyword evidence="3" id="KW-1185">Reference proteome</keyword>
<accession>A0A937AH18</accession>
<gene>
    <name evidence="2" type="ORF">JKP34_09145</name>
</gene>
<feature type="chain" id="PRO_5037230359" description="Outer membrane protein beta-barrel domain-containing protein" evidence="1">
    <location>
        <begin position="20"/>
        <end position="225"/>
    </location>
</feature>
<sequence length="225" mass="25468">MRIILTIILVSLFTVQLFAQQDSTAYKLIGLGFGASLAKTDLSDGYEKPSQTFNLFLQFDKNEKKLTGAIHLNIGQIVSENPEGKFIDRSEFNINSFALTNFQSLHFEAIYHIIRKENWAISIAQGFGFMRFNVYDRLNNPLIDQLDSRAAGESYTGFSVMLPTSISAHYLFENNFGIKARFGLMNTQNDYLDNISTFGNADNNDNILSIQLALIKRFSSIELFD</sequence>
<dbReference type="AlphaFoldDB" id="A0A937AH18"/>
<proteinExistence type="predicted"/>
<evidence type="ECO:0000313" key="3">
    <source>
        <dbReference type="Proteomes" id="UP000642920"/>
    </source>
</evidence>
<organism evidence="2 3">
    <name type="scientific">Marivirga atlantica</name>
    <dbReference type="NCBI Taxonomy" id="1548457"/>
    <lineage>
        <taxon>Bacteria</taxon>
        <taxon>Pseudomonadati</taxon>
        <taxon>Bacteroidota</taxon>
        <taxon>Cytophagia</taxon>
        <taxon>Cytophagales</taxon>
        <taxon>Marivirgaceae</taxon>
        <taxon>Marivirga</taxon>
    </lineage>
</organism>
<dbReference type="EMBL" id="JAERQG010000002">
    <property type="protein sequence ID" value="MBL0765414.1"/>
    <property type="molecule type" value="Genomic_DNA"/>
</dbReference>
<evidence type="ECO:0008006" key="4">
    <source>
        <dbReference type="Google" id="ProtNLM"/>
    </source>
</evidence>
<keyword evidence="1" id="KW-0732">Signal</keyword>
<dbReference type="Proteomes" id="UP000642920">
    <property type="component" value="Unassembled WGS sequence"/>
</dbReference>
<name>A0A937AH18_9BACT</name>
<dbReference type="RefSeq" id="WP_201919998.1">
    <property type="nucleotide sequence ID" value="NZ_JAERQG010000002.1"/>
</dbReference>
<evidence type="ECO:0000313" key="2">
    <source>
        <dbReference type="EMBL" id="MBL0765414.1"/>
    </source>
</evidence>
<reference evidence="2" key="1">
    <citation type="submission" date="2021-01" db="EMBL/GenBank/DDBJ databases">
        <title>Marivirga sp. nov., isolated from intertidal surface sediments.</title>
        <authorList>
            <person name="Zhang M."/>
        </authorList>
    </citation>
    <scope>NUCLEOTIDE SEQUENCE</scope>
    <source>
        <strain evidence="2">SM1354</strain>
    </source>
</reference>
<evidence type="ECO:0000256" key="1">
    <source>
        <dbReference type="SAM" id="SignalP"/>
    </source>
</evidence>
<feature type="signal peptide" evidence="1">
    <location>
        <begin position="1"/>
        <end position="19"/>
    </location>
</feature>